<dbReference type="SUPFAM" id="SSF56925">
    <property type="entry name" value="OMPA-like"/>
    <property type="match status" value="1"/>
</dbReference>
<dbReference type="PROSITE" id="PS51123">
    <property type="entry name" value="OMPA_2"/>
    <property type="match status" value="1"/>
</dbReference>
<dbReference type="InterPro" id="IPR006664">
    <property type="entry name" value="OMP_bac"/>
</dbReference>
<reference evidence="14" key="1">
    <citation type="submission" date="2017-02" db="EMBL/GenBank/DDBJ databases">
        <authorList>
            <person name="Varghese N."/>
            <person name="Submissions S."/>
        </authorList>
    </citation>
    <scope>NUCLEOTIDE SEQUENCE [LARGE SCALE GENOMIC DNA]</scope>
    <source>
        <strain evidence="14">ATCC BAA-34</strain>
    </source>
</reference>
<dbReference type="InterPro" id="IPR011250">
    <property type="entry name" value="OMP/PagP_B-barrel"/>
</dbReference>
<dbReference type="EMBL" id="FUWR01000004">
    <property type="protein sequence ID" value="SJZ60551.1"/>
    <property type="molecule type" value="Genomic_DNA"/>
</dbReference>
<feature type="domain" description="OmpA-like" evidence="12">
    <location>
        <begin position="301"/>
        <end position="418"/>
    </location>
</feature>
<evidence type="ECO:0000256" key="3">
    <source>
        <dbReference type="ARBA" id="ARBA00022452"/>
    </source>
</evidence>
<keyword evidence="14" id="KW-1185">Reference proteome</keyword>
<dbReference type="InterPro" id="IPR006665">
    <property type="entry name" value="OmpA-like"/>
</dbReference>
<dbReference type="GO" id="GO:0009279">
    <property type="term" value="C:cell outer membrane"/>
    <property type="evidence" value="ECO:0007669"/>
    <property type="project" value="UniProtKB-SubCell"/>
</dbReference>
<dbReference type="AlphaFoldDB" id="A0A1T4M0W3"/>
<evidence type="ECO:0000256" key="5">
    <source>
        <dbReference type="ARBA" id="ARBA00022729"/>
    </source>
</evidence>
<keyword evidence="7" id="KW-0626">Porin</keyword>
<dbReference type="OrthoDB" id="5482786at2"/>
<feature type="signal peptide" evidence="11">
    <location>
        <begin position="1"/>
        <end position="22"/>
    </location>
</feature>
<dbReference type="GO" id="GO:0006811">
    <property type="term" value="P:monoatomic ion transport"/>
    <property type="evidence" value="ECO:0007669"/>
    <property type="project" value="UniProtKB-KW"/>
</dbReference>
<keyword evidence="4" id="KW-0812">Transmembrane</keyword>
<dbReference type="Pfam" id="PF13505">
    <property type="entry name" value="OMP_b-brl"/>
    <property type="match status" value="1"/>
</dbReference>
<dbReference type="PRINTS" id="PR01021">
    <property type="entry name" value="OMPADOMAIN"/>
</dbReference>
<dbReference type="InterPro" id="IPR030820">
    <property type="entry name" value="OMP_myx_plus_Proteobacteria"/>
</dbReference>
<sequence>MKKQLKRILPVGLLLVASTAFAGVQQGQFSLSPVVGGYTYEGQQHLGTNLVFGGRAGYNITKQLGIEGLFDYVNPELTGGKKDITMYRYGGELLYHFMPDNNFVPYIAAGFAGLKFDGANASSKNTYGAADYGVGAKYFLHENFALRADVRHIMYNLSETVTHNVEYTVGAHIPFGGAAPAVKPIEVAPAPEPAKVVAPAPVAPKAFLHATPQNITSGEQSTLQWSSSDAKKCSIQPAIGAVALSGFTMVAPTADTEYTLTCKGEGGEATSKTAVAVKAAPVVQPVPPAPVVEQSAAKASAAQLCSPTVLNIKFDTNKTAIKPAYQDELAKLGTFLKDNPSAKGSIEGHTDSVGNKKANMKLSQRRAESVRSYIIKHSAVDASRITAKGFGPTKPIADNKTAAGKAKNRRIEANFSCE</sequence>
<dbReference type="NCBIfam" id="TIGR04565">
    <property type="entry name" value="OMP_myx_plus"/>
    <property type="match status" value="1"/>
</dbReference>
<keyword evidence="5 11" id="KW-0732">Signal</keyword>
<evidence type="ECO:0000259" key="12">
    <source>
        <dbReference type="PROSITE" id="PS51123"/>
    </source>
</evidence>
<evidence type="ECO:0000256" key="10">
    <source>
        <dbReference type="PROSITE-ProRule" id="PRU00473"/>
    </source>
</evidence>
<evidence type="ECO:0000313" key="14">
    <source>
        <dbReference type="Proteomes" id="UP000190102"/>
    </source>
</evidence>
<keyword evidence="9" id="KW-0998">Cell outer membrane</keyword>
<dbReference type="InterPro" id="IPR050330">
    <property type="entry name" value="Bact_OuterMem_StrucFunc"/>
</dbReference>
<dbReference type="PROSITE" id="PS01068">
    <property type="entry name" value="OMPA_1"/>
    <property type="match status" value="1"/>
</dbReference>
<organism evidence="13 14">
    <name type="scientific">Trichlorobacter thiogenes</name>
    <dbReference type="NCBI Taxonomy" id="115783"/>
    <lineage>
        <taxon>Bacteria</taxon>
        <taxon>Pseudomonadati</taxon>
        <taxon>Thermodesulfobacteriota</taxon>
        <taxon>Desulfuromonadia</taxon>
        <taxon>Geobacterales</taxon>
        <taxon>Geobacteraceae</taxon>
        <taxon>Trichlorobacter</taxon>
    </lineage>
</organism>
<dbReference type="GO" id="GO:0015288">
    <property type="term" value="F:porin activity"/>
    <property type="evidence" value="ECO:0007669"/>
    <property type="project" value="UniProtKB-KW"/>
</dbReference>
<proteinExistence type="predicted"/>
<dbReference type="Gene3D" id="2.40.160.20">
    <property type="match status" value="1"/>
</dbReference>
<name>A0A1T4M0W3_9BACT</name>
<comment type="subcellular location">
    <subcellularLocation>
        <location evidence="1">Cell outer membrane</location>
        <topology evidence="1">Multi-pass membrane protein</topology>
    </subcellularLocation>
</comment>
<dbReference type="InterPro" id="IPR006690">
    <property type="entry name" value="OMPA-like_CS"/>
</dbReference>
<evidence type="ECO:0000313" key="13">
    <source>
        <dbReference type="EMBL" id="SJZ60551.1"/>
    </source>
</evidence>
<dbReference type="InterPro" id="IPR027385">
    <property type="entry name" value="Beta-barrel_OMP"/>
</dbReference>
<dbReference type="CDD" id="cd07185">
    <property type="entry name" value="OmpA_C-like"/>
    <property type="match status" value="1"/>
</dbReference>
<dbReference type="STRING" id="115783.SAMN02745119_01094"/>
<dbReference type="Proteomes" id="UP000190102">
    <property type="component" value="Unassembled WGS sequence"/>
</dbReference>
<dbReference type="RefSeq" id="WP_078789362.1">
    <property type="nucleotide sequence ID" value="NZ_FUWR01000004.1"/>
</dbReference>
<evidence type="ECO:0000256" key="11">
    <source>
        <dbReference type="SAM" id="SignalP"/>
    </source>
</evidence>
<keyword evidence="2" id="KW-0813">Transport</keyword>
<evidence type="ECO:0000256" key="9">
    <source>
        <dbReference type="ARBA" id="ARBA00023237"/>
    </source>
</evidence>
<evidence type="ECO:0000256" key="4">
    <source>
        <dbReference type="ARBA" id="ARBA00022692"/>
    </source>
</evidence>
<accession>A0A1T4M0W3</accession>
<evidence type="ECO:0000256" key="8">
    <source>
        <dbReference type="ARBA" id="ARBA00023136"/>
    </source>
</evidence>
<dbReference type="Pfam" id="PF00691">
    <property type="entry name" value="OmpA"/>
    <property type="match status" value="1"/>
</dbReference>
<protein>
    <submittedName>
        <fullName evidence="13">OmpA-OmpF porin, OOP family</fullName>
    </submittedName>
</protein>
<keyword evidence="8 10" id="KW-0472">Membrane</keyword>
<dbReference type="SUPFAM" id="SSF103088">
    <property type="entry name" value="OmpA-like"/>
    <property type="match status" value="1"/>
</dbReference>
<keyword evidence="3" id="KW-1134">Transmembrane beta strand</keyword>
<gene>
    <name evidence="13" type="ORF">SAMN02745119_01094</name>
</gene>
<keyword evidence="6" id="KW-0406">Ion transport</keyword>
<evidence type="ECO:0000256" key="7">
    <source>
        <dbReference type="ARBA" id="ARBA00023114"/>
    </source>
</evidence>
<evidence type="ECO:0000256" key="2">
    <source>
        <dbReference type="ARBA" id="ARBA00022448"/>
    </source>
</evidence>
<dbReference type="GO" id="GO:0046930">
    <property type="term" value="C:pore complex"/>
    <property type="evidence" value="ECO:0007669"/>
    <property type="project" value="UniProtKB-KW"/>
</dbReference>
<evidence type="ECO:0000256" key="1">
    <source>
        <dbReference type="ARBA" id="ARBA00004571"/>
    </source>
</evidence>
<dbReference type="Gene3D" id="3.30.1330.60">
    <property type="entry name" value="OmpA-like domain"/>
    <property type="match status" value="1"/>
</dbReference>
<dbReference type="InterPro" id="IPR036737">
    <property type="entry name" value="OmpA-like_sf"/>
</dbReference>
<evidence type="ECO:0000256" key="6">
    <source>
        <dbReference type="ARBA" id="ARBA00023065"/>
    </source>
</evidence>
<dbReference type="PANTHER" id="PTHR30329">
    <property type="entry name" value="STATOR ELEMENT OF FLAGELLAR MOTOR COMPLEX"/>
    <property type="match status" value="1"/>
</dbReference>
<feature type="chain" id="PRO_5012052271" evidence="11">
    <location>
        <begin position="23"/>
        <end position="418"/>
    </location>
</feature>
<dbReference type="PANTHER" id="PTHR30329:SF21">
    <property type="entry name" value="LIPOPROTEIN YIAD-RELATED"/>
    <property type="match status" value="1"/>
</dbReference>